<gene>
    <name evidence="2" type="ORF">Q428_09365</name>
</gene>
<evidence type="ECO:0000256" key="1">
    <source>
        <dbReference type="SAM" id="Phobius"/>
    </source>
</evidence>
<keyword evidence="1" id="KW-1133">Transmembrane helix</keyword>
<comment type="caution">
    <text evidence="2">The sequence shown here is derived from an EMBL/GenBank/DDBJ whole genome shotgun (WGS) entry which is preliminary data.</text>
</comment>
<evidence type="ECO:0000313" key="3">
    <source>
        <dbReference type="Proteomes" id="UP000019681"/>
    </source>
</evidence>
<organism evidence="2 3">
    <name type="scientific">Fervidicella metallireducens AeB</name>
    <dbReference type="NCBI Taxonomy" id="1403537"/>
    <lineage>
        <taxon>Bacteria</taxon>
        <taxon>Bacillati</taxon>
        <taxon>Bacillota</taxon>
        <taxon>Clostridia</taxon>
        <taxon>Eubacteriales</taxon>
        <taxon>Clostridiaceae</taxon>
        <taxon>Fervidicella</taxon>
    </lineage>
</organism>
<name>A0A017RUS4_9CLOT</name>
<dbReference type="AlphaFoldDB" id="A0A017RUS4"/>
<evidence type="ECO:0000313" key="2">
    <source>
        <dbReference type="EMBL" id="EYE88164.1"/>
    </source>
</evidence>
<dbReference type="Proteomes" id="UP000019681">
    <property type="component" value="Unassembled WGS sequence"/>
</dbReference>
<protein>
    <submittedName>
        <fullName evidence="2">Uncharacterized protein</fullName>
    </submittedName>
</protein>
<feature type="transmembrane region" description="Helical" evidence="1">
    <location>
        <begin position="6"/>
        <end position="23"/>
    </location>
</feature>
<keyword evidence="1" id="KW-0812">Transmembrane</keyword>
<accession>A0A017RUS4</accession>
<keyword evidence="3" id="KW-1185">Reference proteome</keyword>
<dbReference type="STRING" id="1403537.Q428_09365"/>
<dbReference type="EMBL" id="AZQP01000027">
    <property type="protein sequence ID" value="EYE88164.1"/>
    <property type="molecule type" value="Genomic_DNA"/>
</dbReference>
<sequence>MKTIIYMIIFLTIFIGGFTYFAVKAAKMEKNKEKE</sequence>
<proteinExistence type="predicted"/>
<reference evidence="2 3" key="1">
    <citation type="journal article" date="2014" name="Genome Announc.">
        <title>Draft Genome Sequence of Fervidicella metallireducens Strain AeBT, an Iron-Reducing Thermoanaerobe from the Great Artesian Basin.</title>
        <authorList>
            <person name="Patel B.K."/>
        </authorList>
    </citation>
    <scope>NUCLEOTIDE SEQUENCE [LARGE SCALE GENOMIC DNA]</scope>
    <source>
        <strain evidence="2 3">AeB</strain>
    </source>
</reference>
<keyword evidence="1" id="KW-0472">Membrane</keyword>